<feature type="domain" description="HAMP" evidence="8">
    <location>
        <begin position="256"/>
        <end position="311"/>
    </location>
</feature>
<feature type="transmembrane region" description="Helical" evidence="7">
    <location>
        <begin position="233"/>
        <end position="255"/>
    </location>
</feature>
<dbReference type="SMART" id="SM00304">
    <property type="entry name" value="HAMP"/>
    <property type="match status" value="1"/>
</dbReference>
<keyword evidence="7" id="KW-0472">Membrane</keyword>
<keyword evidence="10" id="KW-1185">Reference proteome</keyword>
<keyword evidence="3" id="KW-0597">Phosphoprotein</keyword>
<dbReference type="PANTHER" id="PTHR45436">
    <property type="entry name" value="SENSOR HISTIDINE KINASE YKOH"/>
    <property type="match status" value="1"/>
</dbReference>
<evidence type="ECO:0000256" key="1">
    <source>
        <dbReference type="ARBA" id="ARBA00000085"/>
    </source>
</evidence>
<proteinExistence type="predicted"/>
<evidence type="ECO:0000256" key="6">
    <source>
        <dbReference type="ARBA" id="ARBA00023012"/>
    </source>
</evidence>
<sequence length="319" mass="34459">MPMTATPQTTTAPSAPAPRPLSLRTKAVLITALPILTLGFLLAAILTAQRRAEVNSISRNVSYSVGSLLASTLDVTDLTQVSTQLRAAVAAPSVAFIDVQPAGDAPRAFISDDPQTDWLLRPQLDAALRDHPQDTHFSWPDTRADAYRAAQDTLSPDAPASVRDHLDAAQTTLRATYGQPRTYDITQLDVFDTPFGTRALRLPGQPTPPGERLFRLTIGVTLGDLTATLHRQLLIVLTACLITAAAAALLAWLAARRVVTLLLTITHAAQQASLGQLHDPIHIPRRGRPDELSDLIQAIERLRVSLHLALNRLRPGGRP</sequence>
<gene>
    <name evidence="9" type="ORF">GCM10008960_16570</name>
</gene>
<evidence type="ECO:0000313" key="9">
    <source>
        <dbReference type="EMBL" id="GGR90145.1"/>
    </source>
</evidence>
<keyword evidence="4" id="KW-0808">Transferase</keyword>
<name>A0ABQ2S2B4_9DEIO</name>
<protein>
    <recommendedName>
        <fullName evidence="2">histidine kinase</fullName>
        <ecNumber evidence="2">2.7.13.3</ecNumber>
    </recommendedName>
</protein>
<comment type="catalytic activity">
    <reaction evidence="1">
        <text>ATP + protein L-histidine = ADP + protein N-phospho-L-histidine.</text>
        <dbReference type="EC" id="2.7.13.3"/>
    </reaction>
</comment>
<evidence type="ECO:0000256" key="2">
    <source>
        <dbReference type="ARBA" id="ARBA00012438"/>
    </source>
</evidence>
<dbReference type="Proteomes" id="UP000644548">
    <property type="component" value="Unassembled WGS sequence"/>
</dbReference>
<keyword evidence="7" id="KW-1133">Transmembrane helix</keyword>
<dbReference type="InterPro" id="IPR050428">
    <property type="entry name" value="TCS_sensor_his_kinase"/>
</dbReference>
<evidence type="ECO:0000259" key="8">
    <source>
        <dbReference type="PROSITE" id="PS50885"/>
    </source>
</evidence>
<dbReference type="PROSITE" id="PS50885">
    <property type="entry name" value="HAMP"/>
    <property type="match status" value="1"/>
</dbReference>
<keyword evidence="6" id="KW-0902">Two-component regulatory system</keyword>
<evidence type="ECO:0000313" key="10">
    <source>
        <dbReference type="Proteomes" id="UP000644548"/>
    </source>
</evidence>
<evidence type="ECO:0000256" key="7">
    <source>
        <dbReference type="SAM" id="Phobius"/>
    </source>
</evidence>
<reference evidence="10" key="1">
    <citation type="journal article" date="2019" name="Int. J. Syst. Evol. Microbiol.">
        <title>The Global Catalogue of Microorganisms (GCM) 10K type strain sequencing project: providing services to taxonomists for standard genome sequencing and annotation.</title>
        <authorList>
            <consortium name="The Broad Institute Genomics Platform"/>
            <consortium name="The Broad Institute Genome Sequencing Center for Infectious Disease"/>
            <person name="Wu L."/>
            <person name="Ma J."/>
        </authorList>
    </citation>
    <scope>NUCLEOTIDE SEQUENCE [LARGE SCALE GENOMIC DNA]</scope>
    <source>
        <strain evidence="10">JCM 31405</strain>
    </source>
</reference>
<comment type="caution">
    <text evidence="9">The sequence shown here is derived from an EMBL/GenBank/DDBJ whole genome shotgun (WGS) entry which is preliminary data.</text>
</comment>
<evidence type="ECO:0000256" key="4">
    <source>
        <dbReference type="ARBA" id="ARBA00022679"/>
    </source>
</evidence>
<feature type="transmembrane region" description="Helical" evidence="7">
    <location>
        <begin position="27"/>
        <end position="48"/>
    </location>
</feature>
<dbReference type="EC" id="2.7.13.3" evidence="2"/>
<accession>A0ABQ2S2B4</accession>
<dbReference type="Gene3D" id="6.10.340.10">
    <property type="match status" value="1"/>
</dbReference>
<evidence type="ECO:0000256" key="3">
    <source>
        <dbReference type="ARBA" id="ARBA00022553"/>
    </source>
</evidence>
<dbReference type="InterPro" id="IPR003660">
    <property type="entry name" value="HAMP_dom"/>
</dbReference>
<keyword evidence="5" id="KW-0418">Kinase</keyword>
<evidence type="ECO:0000256" key="5">
    <source>
        <dbReference type="ARBA" id="ARBA00022777"/>
    </source>
</evidence>
<keyword evidence="7" id="KW-0812">Transmembrane</keyword>
<dbReference type="PANTHER" id="PTHR45436:SF5">
    <property type="entry name" value="SENSOR HISTIDINE KINASE TRCS"/>
    <property type="match status" value="1"/>
</dbReference>
<organism evidence="9 10">
    <name type="scientific">Deinococcus sedimenti</name>
    <dbReference type="NCBI Taxonomy" id="1867090"/>
    <lineage>
        <taxon>Bacteria</taxon>
        <taxon>Thermotogati</taxon>
        <taxon>Deinococcota</taxon>
        <taxon>Deinococci</taxon>
        <taxon>Deinococcales</taxon>
        <taxon>Deinococcaceae</taxon>
        <taxon>Deinococcus</taxon>
    </lineage>
</organism>
<dbReference type="EMBL" id="BMQN01000002">
    <property type="protein sequence ID" value="GGR90145.1"/>
    <property type="molecule type" value="Genomic_DNA"/>
</dbReference>